<feature type="domain" description="Flavin reductase like" evidence="2">
    <location>
        <begin position="20"/>
        <end position="185"/>
    </location>
</feature>
<dbReference type="STRING" id="452652.KSE_07390"/>
<evidence type="ECO:0000313" key="3">
    <source>
        <dbReference type="EMBL" id="BAJ26579.1"/>
    </source>
</evidence>
<evidence type="ECO:0000259" key="2">
    <source>
        <dbReference type="SMART" id="SM00903"/>
    </source>
</evidence>
<dbReference type="PANTHER" id="PTHR30466:SF15">
    <property type="entry name" value="POSSIBLE OXIDOREDUCTASE"/>
    <property type="match status" value="1"/>
</dbReference>
<dbReference type="AlphaFoldDB" id="E4N5U8"/>
<dbReference type="HOGENOM" id="CLU_059021_0_1_11"/>
<evidence type="ECO:0000256" key="1">
    <source>
        <dbReference type="ARBA" id="ARBA00023002"/>
    </source>
</evidence>
<evidence type="ECO:0000313" key="4">
    <source>
        <dbReference type="Proteomes" id="UP000007076"/>
    </source>
</evidence>
<dbReference type="Gene3D" id="2.30.110.10">
    <property type="entry name" value="Electron Transport, Fmn-binding Protein, Chain A"/>
    <property type="match status" value="1"/>
</dbReference>
<dbReference type="InterPro" id="IPR012349">
    <property type="entry name" value="Split_barrel_FMN-bd"/>
</dbReference>
<dbReference type="PATRIC" id="fig|452652.3.peg.726"/>
<organism evidence="3 4">
    <name type="scientific">Kitasatospora setae (strain ATCC 33774 / DSM 43861 / JCM 3304 / KCC A-0304 / NBRC 14216 / KM-6054)</name>
    <name type="common">Streptomyces setae</name>
    <dbReference type="NCBI Taxonomy" id="452652"/>
    <lineage>
        <taxon>Bacteria</taxon>
        <taxon>Bacillati</taxon>
        <taxon>Actinomycetota</taxon>
        <taxon>Actinomycetes</taxon>
        <taxon>Kitasatosporales</taxon>
        <taxon>Streptomycetaceae</taxon>
        <taxon>Kitasatospora</taxon>
    </lineage>
</organism>
<keyword evidence="4" id="KW-1185">Reference proteome</keyword>
<dbReference type="EMBL" id="AP010968">
    <property type="protein sequence ID" value="BAJ26579.1"/>
    <property type="molecule type" value="Genomic_DNA"/>
</dbReference>
<dbReference type="GO" id="GO:0010181">
    <property type="term" value="F:FMN binding"/>
    <property type="evidence" value="ECO:0007669"/>
    <property type="project" value="InterPro"/>
</dbReference>
<dbReference type="SUPFAM" id="SSF50475">
    <property type="entry name" value="FMN-binding split barrel"/>
    <property type="match status" value="1"/>
</dbReference>
<accession>E4N5U8</accession>
<dbReference type="Pfam" id="PF01613">
    <property type="entry name" value="Flavin_Reduct"/>
    <property type="match status" value="1"/>
</dbReference>
<dbReference type="GO" id="GO:0042602">
    <property type="term" value="F:riboflavin reductase (NADPH) activity"/>
    <property type="evidence" value="ECO:0007669"/>
    <property type="project" value="TreeGrafter"/>
</dbReference>
<dbReference type="SMART" id="SM00903">
    <property type="entry name" value="Flavin_Reduct"/>
    <property type="match status" value="1"/>
</dbReference>
<dbReference type="RefSeq" id="WP_014133898.1">
    <property type="nucleotide sequence ID" value="NC_016109.1"/>
</dbReference>
<sequence>MNPPADQPPNAPAAGFEAFLQLLDQPVYVVTTAAGGEGDDQDNQDDRDDGNRAGCLVGFGSPCSLRPARFAVWLSHANRTYRMACRSTVLAVHLLPADDAGAALARLFGGETGDEVDKFARAGWRPGPAGVPVLTEAVAWFAGRVVGRVEGGDHTGFLLSPLDGAQAGGAAALPPAARRDVTALTLRDVDGIDPGHPA</sequence>
<name>E4N5U8_KITSK</name>
<dbReference type="PANTHER" id="PTHR30466">
    <property type="entry name" value="FLAVIN REDUCTASE"/>
    <property type="match status" value="1"/>
</dbReference>
<dbReference type="InterPro" id="IPR002563">
    <property type="entry name" value="Flavin_Rdtase-like_dom"/>
</dbReference>
<dbReference type="KEGG" id="ksk:KSE_07390"/>
<keyword evidence="1" id="KW-0560">Oxidoreductase</keyword>
<reference evidence="3 4" key="1">
    <citation type="journal article" date="2010" name="DNA Res.">
        <title>Genome sequence of Kitasatospora setae NBRC 14216T: an evolutionary snapshot of the family Streptomycetaceae.</title>
        <authorList>
            <person name="Ichikawa N."/>
            <person name="Oguchi A."/>
            <person name="Ikeda H."/>
            <person name="Ishikawa J."/>
            <person name="Kitani S."/>
            <person name="Watanabe Y."/>
            <person name="Nakamura S."/>
            <person name="Katano Y."/>
            <person name="Kishi E."/>
            <person name="Sasagawa M."/>
            <person name="Ankai A."/>
            <person name="Fukui S."/>
            <person name="Hashimoto Y."/>
            <person name="Kamata S."/>
            <person name="Otoguro M."/>
            <person name="Tanikawa S."/>
            <person name="Nihira T."/>
            <person name="Horinouchi S."/>
            <person name="Ohnishi Y."/>
            <person name="Hayakawa M."/>
            <person name="Kuzuyama T."/>
            <person name="Arisawa A."/>
            <person name="Nomoto F."/>
            <person name="Miura H."/>
            <person name="Takahashi Y."/>
            <person name="Fujita N."/>
        </authorList>
    </citation>
    <scope>NUCLEOTIDE SEQUENCE [LARGE SCALE GENOMIC DNA]</scope>
    <source>
        <strain evidence="4">ATCC 33774 / DSM 43861 / JCM 3304 / KCC A-0304 / NBRC 14216 / KM-6054</strain>
    </source>
</reference>
<dbReference type="eggNOG" id="COG1853">
    <property type="taxonomic scope" value="Bacteria"/>
</dbReference>
<protein>
    <submittedName>
        <fullName evidence="3">Putative oxidoreductase</fullName>
    </submittedName>
</protein>
<gene>
    <name evidence="3" type="ordered locus">KSE_07390</name>
</gene>
<dbReference type="InterPro" id="IPR050268">
    <property type="entry name" value="NADH-dep_flavin_reductase"/>
</dbReference>
<dbReference type="Proteomes" id="UP000007076">
    <property type="component" value="Chromosome"/>
</dbReference>
<proteinExistence type="predicted"/>